<dbReference type="Proteomes" id="UP000196655">
    <property type="component" value="Unassembled WGS sequence"/>
</dbReference>
<dbReference type="AlphaFoldDB" id="A0A211ZBY5"/>
<evidence type="ECO:0000256" key="1">
    <source>
        <dbReference type="ARBA" id="ARBA00004924"/>
    </source>
</evidence>
<gene>
    <name evidence="3" type="ORF">BWR60_29670</name>
</gene>
<sequence>MDAIPIPQPGTTFLSYAATPTPVTTARQGDSLTVRQAGATPLTLRLDAAGRRLALTSPAGAGDTALRGLNAAIEAAFGWHPELERLALDLGDGTAALTDTLRRRGIAVETAAAPLTVLPELFMQQADLWHGRPDLPAFPQRQIMTDGKRHPQRPPKPQGTVYARWIPWLEQTLAFRAATVEDDLGHLHKWMNDPRVAAFWNEDGDLEKHRRYLSGLIADPHMVPLIASFDGVPFAYFEIYWARENRLAPFYDVQDHDRGWHVVVGEDAYRGRGFISAWLPSLTHYMLLDDCRTQRIVGEPAAAHHQQIRNLETSGFVRIKTFDFPHKRAALVMLLRERFFFDRLWLPAAAKQPVPQA</sequence>
<dbReference type="STRING" id="1122125.GCA_000423185_03452"/>
<dbReference type="GO" id="GO:0019290">
    <property type="term" value="P:siderophore biosynthetic process"/>
    <property type="evidence" value="ECO:0007669"/>
    <property type="project" value="InterPro"/>
</dbReference>
<keyword evidence="3" id="KW-0808">Transferase</keyword>
<dbReference type="GO" id="GO:0016410">
    <property type="term" value="F:N-acyltransferase activity"/>
    <property type="evidence" value="ECO:0007669"/>
    <property type="project" value="TreeGrafter"/>
</dbReference>
<proteinExistence type="predicted"/>
<dbReference type="EMBL" id="NHON01000090">
    <property type="protein sequence ID" value="OWJ62771.1"/>
    <property type="molecule type" value="Genomic_DNA"/>
</dbReference>
<dbReference type="InterPro" id="IPR019432">
    <property type="entry name" value="Acyltransferase_MbtK/IucB-like"/>
</dbReference>
<dbReference type="PANTHER" id="PTHR31438">
    <property type="entry name" value="LYSINE N-ACYLTRANSFERASE C17G9.06C-RELATED"/>
    <property type="match status" value="1"/>
</dbReference>
<dbReference type="OrthoDB" id="9087497at2"/>
<reference evidence="4" key="1">
    <citation type="submission" date="2017-05" db="EMBL/GenBank/DDBJ databases">
        <authorList>
            <person name="Macchi M."/>
            <person name="Festa S."/>
            <person name="Coppotelli B.M."/>
            <person name="Morelli I.S."/>
        </authorList>
    </citation>
    <scope>NUCLEOTIDE SEQUENCE [LARGE SCALE GENOMIC DNA]</scope>
    <source>
        <strain evidence="4">I</strain>
    </source>
</reference>
<protein>
    <submittedName>
        <fullName evidence="3">Acetyltransferase</fullName>
    </submittedName>
</protein>
<feature type="domain" description="Acyltransferase MbtK/IucB-like conserved" evidence="2">
    <location>
        <begin position="176"/>
        <end position="223"/>
    </location>
</feature>
<dbReference type="Gene3D" id="3.40.630.30">
    <property type="match status" value="1"/>
</dbReference>
<evidence type="ECO:0000259" key="2">
    <source>
        <dbReference type="SMART" id="SM01006"/>
    </source>
</evidence>
<evidence type="ECO:0000313" key="4">
    <source>
        <dbReference type="Proteomes" id="UP000196655"/>
    </source>
</evidence>
<dbReference type="SMART" id="SM01006">
    <property type="entry name" value="AlcB"/>
    <property type="match status" value="1"/>
</dbReference>
<dbReference type="InterPro" id="IPR016181">
    <property type="entry name" value="Acyl_CoA_acyltransferase"/>
</dbReference>
<comment type="pathway">
    <text evidence="1">Siderophore biosynthesis.</text>
</comment>
<comment type="caution">
    <text evidence="3">The sequence shown here is derived from an EMBL/GenBank/DDBJ whole genome shotgun (WGS) entry which is preliminary data.</text>
</comment>
<dbReference type="SUPFAM" id="SSF55729">
    <property type="entry name" value="Acyl-CoA N-acyltransferases (Nat)"/>
    <property type="match status" value="1"/>
</dbReference>
<keyword evidence="4" id="KW-1185">Reference proteome</keyword>
<dbReference type="Pfam" id="PF13523">
    <property type="entry name" value="Acetyltransf_8"/>
    <property type="match status" value="1"/>
</dbReference>
<accession>A0A211ZBY5</accession>
<dbReference type="RefSeq" id="WP_088155828.1">
    <property type="nucleotide sequence ID" value="NZ_NHON01000090.1"/>
</dbReference>
<name>A0A211ZBY5_9PROT</name>
<dbReference type="PANTHER" id="PTHR31438:SF1">
    <property type="entry name" value="LYSINE N-ACYLTRANSFERASE C17G9.06C-RELATED"/>
    <property type="match status" value="1"/>
</dbReference>
<evidence type="ECO:0000313" key="3">
    <source>
        <dbReference type="EMBL" id="OWJ62771.1"/>
    </source>
</evidence>
<organism evidence="3 4">
    <name type="scientific">Inquilinus limosus</name>
    <dbReference type="NCBI Taxonomy" id="171674"/>
    <lineage>
        <taxon>Bacteria</taxon>
        <taxon>Pseudomonadati</taxon>
        <taxon>Pseudomonadota</taxon>
        <taxon>Alphaproteobacteria</taxon>
        <taxon>Rhodospirillales</taxon>
        <taxon>Rhodospirillaceae</taxon>
        <taxon>Inquilinus</taxon>
    </lineage>
</organism>